<evidence type="ECO:0000259" key="2">
    <source>
        <dbReference type="PROSITE" id="PS52019"/>
    </source>
</evidence>
<evidence type="ECO:0000313" key="3">
    <source>
        <dbReference type="EMBL" id="PYH95639.1"/>
    </source>
</evidence>
<feature type="region of interest" description="C-terminal hotdog fold" evidence="1">
    <location>
        <begin position="134"/>
        <end position="317"/>
    </location>
</feature>
<dbReference type="InterPro" id="IPR020807">
    <property type="entry name" value="PKS_DH"/>
</dbReference>
<sequence length="661" mass="73210">MNECVGINDMRFLVRGSPDSILQRLHVSDMPWIQAHTIQSQIILPGSGFVCMAIEALRQTVDGDVEAIGGYELNDMELLNALVIPDTPDGIEVQFSLRVFLEHCRGFISAVPDKMRRMQQLSLLDPKQSACRRLENIEGRDWYRSLDGHAPTCGTIFQNVRSIKAAENMALAACSVPGASSFIPIQDTSGFYSDPIILETILHSAYSAVSRQEMNDSRFRIEGFARGRGGIIPERHVGKHQRADAGLDRKESSCDSPEALNALKMPRSMLQAEKLVSRFAHEIPRAKILEIGAGTGCCTAAILRGLGVNDETRSEPRLGRLDYTDISAAWFGKARERFGSLEGRINYIKLDIEEDPGNQSFENGTYDLVVACSPITVESTRDEMDVQLVFGTLPGWWLSEEPEKRLSRTASVESWKEILRRAGFEEDAFEIGDCEDRDQYLLSVIMATASFNHQPKPRRPEEVAIIIPPAPALPGVWLETLVRLISTTFGSPCAIHSADATTASARTVLYLGDYPSITLGTLTADRFKLLQARVQAAQYILWVTKCGTIDCGSPEAARVTGFLRTLGAENPRETLHQSGVEFDTATDDGMDYEFAERQGRILVPRLCDDRAMNRALATQTCDPQVVSQFFEQSNSCFRLSASRPGDIGSFTFVETPLQPLK</sequence>
<dbReference type="OrthoDB" id="4510389at2759"/>
<dbReference type="InterPro" id="IPR029063">
    <property type="entry name" value="SAM-dependent_MTases_sf"/>
</dbReference>
<dbReference type="AlphaFoldDB" id="A0A319DE24"/>
<dbReference type="InterPro" id="IPR049551">
    <property type="entry name" value="PKS_DH_C"/>
</dbReference>
<dbReference type="GO" id="GO:0044550">
    <property type="term" value="P:secondary metabolite biosynthetic process"/>
    <property type="evidence" value="ECO:0007669"/>
    <property type="project" value="TreeGrafter"/>
</dbReference>
<dbReference type="EMBL" id="KZ825850">
    <property type="protein sequence ID" value="PYH95639.1"/>
    <property type="molecule type" value="Genomic_DNA"/>
</dbReference>
<dbReference type="InterPro" id="IPR042104">
    <property type="entry name" value="PKS_dehydratase_sf"/>
</dbReference>
<dbReference type="SMART" id="SM00826">
    <property type="entry name" value="PKS_DH"/>
    <property type="match status" value="1"/>
</dbReference>
<comment type="caution">
    <text evidence="1">Lacks conserved residue(s) required for the propagation of feature annotation.</text>
</comment>
<evidence type="ECO:0000313" key="4">
    <source>
        <dbReference type="Proteomes" id="UP000247810"/>
    </source>
</evidence>
<proteinExistence type="predicted"/>
<dbReference type="CDD" id="cd02440">
    <property type="entry name" value="AdoMet_MTases"/>
    <property type="match status" value="1"/>
</dbReference>
<dbReference type="STRING" id="1448320.A0A319DE24"/>
<keyword evidence="4" id="KW-1185">Reference proteome</keyword>
<protein>
    <recommendedName>
        <fullName evidence="2">PKS/mFAS DH domain-containing protein</fullName>
    </recommendedName>
</protein>
<evidence type="ECO:0000256" key="1">
    <source>
        <dbReference type="PROSITE-ProRule" id="PRU01363"/>
    </source>
</evidence>
<dbReference type="Pfam" id="PF14765">
    <property type="entry name" value="PS-DH"/>
    <property type="match status" value="1"/>
</dbReference>
<name>A0A319DE24_9EURO</name>
<dbReference type="GO" id="GO:0006633">
    <property type="term" value="P:fatty acid biosynthetic process"/>
    <property type="evidence" value="ECO:0007669"/>
    <property type="project" value="TreeGrafter"/>
</dbReference>
<dbReference type="Proteomes" id="UP000247810">
    <property type="component" value="Unassembled WGS sequence"/>
</dbReference>
<dbReference type="Gene3D" id="3.40.50.150">
    <property type="entry name" value="Vaccinia Virus protein VP39"/>
    <property type="match status" value="1"/>
</dbReference>
<dbReference type="InterPro" id="IPR049900">
    <property type="entry name" value="PKS_mFAS_DH"/>
</dbReference>
<gene>
    <name evidence="3" type="ORF">BO71DRAFT_428899</name>
</gene>
<dbReference type="InterPro" id="IPR049552">
    <property type="entry name" value="PKS_DH_N"/>
</dbReference>
<dbReference type="PANTHER" id="PTHR43775">
    <property type="entry name" value="FATTY ACID SYNTHASE"/>
    <property type="match status" value="1"/>
</dbReference>
<dbReference type="VEuPathDB" id="FungiDB:BO71DRAFT_428899"/>
<organism evidence="3 4">
    <name type="scientific">Aspergillus ellipticus CBS 707.79</name>
    <dbReference type="NCBI Taxonomy" id="1448320"/>
    <lineage>
        <taxon>Eukaryota</taxon>
        <taxon>Fungi</taxon>
        <taxon>Dikarya</taxon>
        <taxon>Ascomycota</taxon>
        <taxon>Pezizomycotina</taxon>
        <taxon>Eurotiomycetes</taxon>
        <taxon>Eurotiomycetidae</taxon>
        <taxon>Eurotiales</taxon>
        <taxon>Aspergillaceae</taxon>
        <taxon>Aspergillus</taxon>
        <taxon>Aspergillus subgen. Circumdati</taxon>
    </lineage>
</organism>
<dbReference type="PANTHER" id="PTHR43775:SF29">
    <property type="entry name" value="ASPERFURANONE POLYKETIDE SYNTHASE AFOG-RELATED"/>
    <property type="match status" value="1"/>
</dbReference>
<dbReference type="PROSITE" id="PS52019">
    <property type="entry name" value="PKS_MFAS_DH"/>
    <property type="match status" value="1"/>
</dbReference>
<dbReference type="InterPro" id="IPR050091">
    <property type="entry name" value="PKS_NRPS_Biosynth_Enz"/>
</dbReference>
<reference evidence="3 4" key="1">
    <citation type="submission" date="2018-02" db="EMBL/GenBank/DDBJ databases">
        <title>The genomes of Aspergillus section Nigri reveals drivers in fungal speciation.</title>
        <authorList>
            <consortium name="DOE Joint Genome Institute"/>
            <person name="Vesth T.C."/>
            <person name="Nybo J."/>
            <person name="Theobald S."/>
            <person name="Brandl J."/>
            <person name="Frisvad J.C."/>
            <person name="Nielsen K.F."/>
            <person name="Lyhne E.K."/>
            <person name="Kogle M.E."/>
            <person name="Kuo A."/>
            <person name="Riley R."/>
            <person name="Clum A."/>
            <person name="Nolan M."/>
            <person name="Lipzen A."/>
            <person name="Salamov A."/>
            <person name="Henrissat B."/>
            <person name="Wiebenga A."/>
            <person name="De vries R.P."/>
            <person name="Grigoriev I.V."/>
            <person name="Mortensen U.H."/>
            <person name="Andersen M.R."/>
            <person name="Baker S.E."/>
        </authorList>
    </citation>
    <scope>NUCLEOTIDE SEQUENCE [LARGE SCALE GENOMIC DNA]</scope>
    <source>
        <strain evidence="3 4">CBS 707.79</strain>
    </source>
</reference>
<feature type="domain" description="PKS/mFAS DH" evidence="2">
    <location>
        <begin position="2"/>
        <end position="317"/>
    </location>
</feature>
<feature type="region of interest" description="N-terminal hotdog fold" evidence="1">
    <location>
        <begin position="2"/>
        <end position="115"/>
    </location>
</feature>
<dbReference type="Pfam" id="PF21089">
    <property type="entry name" value="PKS_DH_N"/>
    <property type="match status" value="1"/>
</dbReference>
<dbReference type="SUPFAM" id="SSF53335">
    <property type="entry name" value="S-adenosyl-L-methionine-dependent methyltransferases"/>
    <property type="match status" value="1"/>
</dbReference>
<dbReference type="Gene3D" id="3.10.129.110">
    <property type="entry name" value="Polyketide synthase dehydratase"/>
    <property type="match status" value="1"/>
</dbReference>
<accession>A0A319DE24</accession>
<dbReference type="GO" id="GO:0004312">
    <property type="term" value="F:fatty acid synthase activity"/>
    <property type="evidence" value="ECO:0007669"/>
    <property type="project" value="TreeGrafter"/>
</dbReference>